<dbReference type="GeneID" id="14659605"/>
<gene>
    <name evidence="2" type="primary">orf222</name>
</gene>
<feature type="transmembrane region" description="Helical" evidence="1">
    <location>
        <begin position="144"/>
        <end position="161"/>
    </location>
</feature>
<feature type="transmembrane region" description="Helical" evidence="1">
    <location>
        <begin position="12"/>
        <end position="32"/>
    </location>
</feature>
<protein>
    <submittedName>
        <fullName evidence="2">Uncharacterized protein</fullName>
    </submittedName>
</protein>
<keyword evidence="2" id="KW-0496">Mitochondrion</keyword>
<dbReference type="EMBL" id="KC573040">
    <property type="protein sequence ID" value="AGE93694.1"/>
    <property type="molecule type" value="Genomic_DNA"/>
</dbReference>
<evidence type="ECO:0000256" key="1">
    <source>
        <dbReference type="SAM" id="Phobius"/>
    </source>
</evidence>
<geneLocation type="mitochondrion" evidence="2"/>
<accession>M1K508</accession>
<feature type="transmembrane region" description="Helical" evidence="1">
    <location>
        <begin position="52"/>
        <end position="74"/>
    </location>
</feature>
<feature type="transmembrane region" description="Helical" evidence="1">
    <location>
        <begin position="95"/>
        <end position="124"/>
    </location>
</feature>
<evidence type="ECO:0000313" key="2">
    <source>
        <dbReference type="EMBL" id="AGE93694.1"/>
    </source>
</evidence>
<name>M1K508_MINVI</name>
<proteinExistence type="predicted"/>
<organism evidence="2">
    <name type="scientific">Ministeria vibrans</name>
    <name type="common">Bacterivorous amoeba</name>
    <dbReference type="NCBI Taxonomy" id="134558"/>
    <lineage>
        <taxon>Eukaryota</taxon>
        <taxon>Filasterea</taxon>
        <taxon>Ministeria</taxon>
    </lineage>
</organism>
<feature type="transmembrane region" description="Helical" evidence="1">
    <location>
        <begin position="173"/>
        <end position="192"/>
    </location>
</feature>
<keyword evidence="1" id="KW-0812">Transmembrane</keyword>
<feature type="transmembrane region" description="Helical" evidence="1">
    <location>
        <begin position="198"/>
        <end position="216"/>
    </location>
</feature>
<dbReference type="RefSeq" id="YP_007476193.1">
    <property type="nucleotide sequence ID" value="NC_020370.1"/>
</dbReference>
<dbReference type="AlphaFoldDB" id="M1K508"/>
<reference evidence="2" key="1">
    <citation type="submission" date="2012-12" db="EMBL/GenBank/DDBJ databases">
        <authorList>
            <person name="Lang B.F."/>
        </authorList>
    </citation>
    <scope>NUCLEOTIDE SEQUENCE</scope>
    <source>
        <strain evidence="2">ATCC 50519</strain>
    </source>
</reference>
<keyword evidence="1" id="KW-1133">Transmembrane helix</keyword>
<keyword evidence="1" id="KW-0472">Membrane</keyword>
<sequence length="222" mass="27617">MWLISIVIIYKIITYSIINTIIEINESWFLGLLYNSYIDITFYAFKVLEREYLYHSLIKWVSIWILIIFWIKGLKGLIRSWLLNHEWNIYNQYNWIWIIYWIGSIFWFYWFGYLTHLYSISIYWSQSLNLIMLEAIYELLKKGWIWNIIIIIIGWKTLMYYKINKLKLRKTNISTIIWILIIIIIIYTNINIKYNNLIWIYCITTWIIKTIHKNYLKEYKRI</sequence>